<evidence type="ECO:0000313" key="1">
    <source>
        <dbReference type="EMBL" id="MDN4609917.1"/>
    </source>
</evidence>
<dbReference type="InterPro" id="IPR010282">
    <property type="entry name" value="Uncharacterised_HutD/Ves"/>
</dbReference>
<dbReference type="Pfam" id="PF05962">
    <property type="entry name" value="HutD"/>
    <property type="match status" value="1"/>
</dbReference>
<dbReference type="InterPro" id="IPR014710">
    <property type="entry name" value="RmlC-like_jellyroll"/>
</dbReference>
<dbReference type="EMBL" id="JAROCG010000001">
    <property type="protein sequence ID" value="MDN4609917.1"/>
    <property type="molecule type" value="Genomic_DNA"/>
</dbReference>
<dbReference type="PANTHER" id="PTHR37943:SF1">
    <property type="entry name" value="PROTEIN VES"/>
    <property type="match status" value="1"/>
</dbReference>
<accession>A0ABT8JZZ8</accession>
<evidence type="ECO:0000313" key="2">
    <source>
        <dbReference type="Proteomes" id="UP001174209"/>
    </source>
</evidence>
<protein>
    <submittedName>
        <fullName evidence="1">HutD family protein</fullName>
    </submittedName>
</protein>
<dbReference type="CDD" id="cd20293">
    <property type="entry name" value="cupin_HutD_N"/>
    <property type="match status" value="1"/>
</dbReference>
<dbReference type="Proteomes" id="UP001174209">
    <property type="component" value="Unassembled WGS sequence"/>
</dbReference>
<organism evidence="1 2">
    <name type="scientific">Arthrobacter burdickii</name>
    <dbReference type="NCBI Taxonomy" id="3035920"/>
    <lineage>
        <taxon>Bacteria</taxon>
        <taxon>Bacillati</taxon>
        <taxon>Actinomycetota</taxon>
        <taxon>Actinomycetes</taxon>
        <taxon>Micrococcales</taxon>
        <taxon>Micrococcaceae</taxon>
        <taxon>Arthrobacter</taxon>
    </lineage>
</organism>
<reference evidence="1" key="1">
    <citation type="submission" date="2023-06" db="EMBL/GenBank/DDBJ databases">
        <title>MT1 and MT2 Draft Genomes of Novel Species.</title>
        <authorList>
            <person name="Venkateswaran K."/>
        </authorList>
    </citation>
    <scope>NUCLEOTIDE SEQUENCE</scope>
    <source>
        <strain evidence="1">IIF3SC-B10</strain>
    </source>
</reference>
<comment type="caution">
    <text evidence="1">The sequence shown here is derived from an EMBL/GenBank/DDBJ whole genome shotgun (WGS) entry which is preliminary data.</text>
</comment>
<sequence length="199" mass="20982">MHGTPQRKVSPHARIIDPLLLEGSPWANGGGVTHEVLKAPPGAGYSDFDWRLSIADIVHDGAFSSLPGVDRTFVMGSEGLLRMAVDGESRDLELGALAAFPGEADVRVEVLEGPTRNLNLMTRRTVCEGSIDVQRVSGPLRLGGTHSPAAVVVLSGTVRLGGDGALQPLQVLVPGSDEEEVSCEDALLAAVHVRIRPQT</sequence>
<keyword evidence="2" id="KW-1185">Reference proteome</keyword>
<dbReference type="InterPro" id="IPR011051">
    <property type="entry name" value="RmlC_Cupin_sf"/>
</dbReference>
<proteinExistence type="predicted"/>
<dbReference type="SUPFAM" id="SSF51182">
    <property type="entry name" value="RmlC-like cupins"/>
    <property type="match status" value="1"/>
</dbReference>
<dbReference type="PANTHER" id="PTHR37943">
    <property type="entry name" value="PROTEIN VES"/>
    <property type="match status" value="1"/>
</dbReference>
<gene>
    <name evidence="1" type="ORF">P5G52_03470</name>
</gene>
<dbReference type="RefSeq" id="WP_301224711.1">
    <property type="nucleotide sequence ID" value="NZ_JAROCG010000001.1"/>
</dbReference>
<dbReference type="Gene3D" id="2.60.120.10">
    <property type="entry name" value="Jelly Rolls"/>
    <property type="match status" value="1"/>
</dbReference>
<name>A0ABT8JZZ8_9MICC</name>